<evidence type="ECO:0000313" key="15">
    <source>
        <dbReference type="EnsemblMetazoa" id="ISCW016480-PA"/>
    </source>
</evidence>
<feature type="compositionally biased region" description="Polar residues" evidence="12">
    <location>
        <begin position="387"/>
        <end position="396"/>
    </location>
</feature>
<dbReference type="PaxDb" id="6945-B7P403"/>
<evidence type="ECO:0000256" key="2">
    <source>
        <dbReference type="ARBA" id="ARBA00004236"/>
    </source>
</evidence>
<feature type="disulfide bond" evidence="11">
    <location>
        <begin position="715"/>
        <end position="724"/>
    </location>
</feature>
<dbReference type="GO" id="GO:0004714">
    <property type="term" value="F:transmembrane receptor protein tyrosine kinase activity"/>
    <property type="evidence" value="ECO:0007669"/>
    <property type="project" value="UniProtKB-EC"/>
</dbReference>
<dbReference type="HOGENOM" id="CLU_000229_0_0_1"/>
<dbReference type="PANTHER" id="PTHR11219:SF72">
    <property type="entry name" value="TENEURIN-M"/>
    <property type="match status" value="1"/>
</dbReference>
<keyword evidence="4" id="KW-1003">Cell membrane</keyword>
<evidence type="ECO:0000256" key="11">
    <source>
        <dbReference type="PROSITE-ProRule" id="PRU00076"/>
    </source>
</evidence>
<dbReference type="PANTHER" id="PTHR11219">
    <property type="entry name" value="TENEURIN AND N-ACETYLGLUCOSAMINE-1-PHOSPHODIESTER ALPHA-N-ACETYLGLUCOSAMINIDASE"/>
    <property type="match status" value="1"/>
</dbReference>
<dbReference type="GO" id="GO:0008045">
    <property type="term" value="P:motor neuron axon guidance"/>
    <property type="evidence" value="ECO:0000318"/>
    <property type="project" value="GO_Central"/>
</dbReference>
<evidence type="ECO:0000313" key="14">
    <source>
        <dbReference type="EMBL" id="EEC01325.1"/>
    </source>
</evidence>
<dbReference type="InterPro" id="IPR011042">
    <property type="entry name" value="6-blade_b-propeller_TolB-like"/>
</dbReference>
<evidence type="ECO:0000256" key="12">
    <source>
        <dbReference type="SAM" id="MobiDB-lite"/>
    </source>
</evidence>
<feature type="region of interest" description="Disordered" evidence="12">
    <location>
        <begin position="129"/>
        <end position="156"/>
    </location>
</feature>
<accession>B7P403</accession>
<reference evidence="15" key="2">
    <citation type="submission" date="2020-05" db="UniProtKB">
        <authorList>
            <consortium name="EnsemblMetazoa"/>
        </authorList>
    </citation>
    <scope>IDENTIFICATION</scope>
    <source>
        <strain evidence="15">wikel</strain>
    </source>
</reference>
<evidence type="ECO:0000313" key="16">
    <source>
        <dbReference type="Proteomes" id="UP000001555"/>
    </source>
</evidence>
<dbReference type="InParanoid" id="B7P403"/>
<feature type="compositionally biased region" description="Basic and acidic residues" evidence="12">
    <location>
        <begin position="501"/>
        <end position="511"/>
    </location>
</feature>
<dbReference type="VEuPathDB" id="VectorBase:ISCI016480"/>
<keyword evidence="14" id="KW-0808">Transferase</keyword>
<feature type="domain" description="EGF-like" evidence="13">
    <location>
        <begin position="890"/>
        <end position="925"/>
    </location>
</feature>
<dbReference type="PROSITE" id="PS01186">
    <property type="entry name" value="EGF_2"/>
    <property type="match status" value="3"/>
</dbReference>
<dbReference type="EnsemblMetazoa" id="ISCW016480-RA">
    <property type="protein sequence ID" value="ISCW016480-PA"/>
    <property type="gene ID" value="ISCW016480"/>
</dbReference>
<feature type="region of interest" description="Disordered" evidence="12">
    <location>
        <begin position="2842"/>
        <end position="2870"/>
    </location>
</feature>
<dbReference type="FunCoup" id="B7P403">
    <property type="interactions" value="169"/>
</dbReference>
<dbReference type="GO" id="GO:0005886">
    <property type="term" value="C:plasma membrane"/>
    <property type="evidence" value="ECO:0007669"/>
    <property type="project" value="UniProtKB-SubCell"/>
</dbReference>
<dbReference type="Pfam" id="PF15636">
    <property type="entry name" value="Tox-GHH"/>
    <property type="match status" value="1"/>
</dbReference>
<sequence>MTVSLACRRVVRDPLRGFRPWILAPPTLRQYSSLQPVPADPRQPRRSQLPILSHQCSGDRKSRVGGGGGNGPSAAGLSSSGSESPDEDVDLEEDEDDENRSDATFTGSELALARDSTLVLQSRRVPVIPPRNLSMGRTGGGGRAGSCTGGAQGMAQDADQDYEPTCLARTPSGSLFISDLTKGPGSPQGKTEFRPSNIIQDETKTNPDSWQHGQHPCPVIVDDVEMSSGGEDLKSTYDRQHDPASFKSPAPGRPNTRFKRQATDRTSRTVASTEFEDLGSGEEPADFRRPRHTVDADADANFKNQLNSKREFNEEPEFQADTVIIVPDDPPATRISRMNCICKRFMAESPSGPPRSGEGDGLKSPTVKRAKGDTAGTSTKRPRFVSADNNATNNEIPISMPEQGGEPKDMTEVDELKVLEKNEVELEEEITGSGKATAIGSQIAVKNDVSGGSELPEQDAAEFMLANSETDNRFTGDVDVEDNQNSLEHFAGAETDIDPLGADKEAGDSGHSKAVTSASGSTEWLEIPDPSVLPAKTLPPSSDSFMDMSVGKRHSKVIASYGHWNVQFHQLEPALVKFNYTLPTGASVGIYGRRNSVPTHTRYDFVEILSARDRRHRKSAKVTFFYNMEFIHFLDRGQWYISVYNDGELQQEVSFVSLVADVSSLPCPYDCHGHGTCNMGKCDCDPDYAGESCAYRVCPVLCSGRGQYTSGECACQPGWKGKECQLREDECEVSDCSGHGDCLDGVCRCFPGYKGLHCEEVDCLDPDCSGHGVCVSGMCLCRKGWKSDCSEPDSDALRCLPDCSGHGQFDLDLQRCVCDDQWTGPDCSQEKCDLDCGSHGRCQGGECICIEGWTGAKCNEKLCDIRCVEHGQCKNGTCLCIQGWNGRHCTLEGCARSCSSHGDCVMSDGDWQCRCNSGWDGPDCSIPMEKTCDDRIDNDHDGLTDCADSECCSHKACTNNPLCFSSSDPLDILLRKQPPAVTASFFQRMQFLIEEDSVQSYARKDSFNNSRASVIRGQVISFSGSPLMGIRVGIAGDPSFGFTVTRDSGWFDLMVNGGGAVTLQFRRDPFGLHERTVMVPWNEIVIVNRVVMNIDSAKALDHRPLACTDHDYDTMKPVVLATWKHGFQGGCPERSAVLAESQVVQESIAIPGTALHLVYHSSRAGGYLSTIQLQLTPETIPLTLRLIHLKISIEGILFEKKFEADPGIKFTYAWNRRNVYRQKVYGVAIATVYVGYEYNNCPAVIWEVQATQVSGHDMSISEIGGWNLDIHHRYNFHEGILQKGDGTNIYLKNKPKVLLTAMGDGQQRPLHCLQCNGLAKDQRLLAPVALASSPDGSIYVGDFNLIRQITIDGKVQTIVELSAAQVAYRYHLAVGPTDSRLYISDPERYQILQVVSYKDISDVKNNIMVVVGNGAKCLPGDKLLCGDGRPARDAKLAYPKGIAISMHNELYIADGTNIRMVDRHGIIHTLIGDHYHKNHWKPIPCMGTFSLTQVNLRWPTELGINPLDNSLHILDDHMVLRLTPDKRIKIVAGRPLHCPSASGRERSDFATDVFLEAPQSLAFAPDGDLYIAESDSQLVNRVRVLGSDGRIARFAGAELKCSCLELNCKCFDEDHYLASTSKLSTISSITVSPDGLLHICDQGNLRLRSVTASLPKPNEQHLYEIYSPETQQVHLFNRHGQHTATKHILTGKTVYTFSYNVNTSFGKLSTVTDAEGNKIYILRDHSNHVKTIENTQGGKCQLEMSRMRMLHSFVTPDNFKTVFDYHGSTGLVRSKIDSSGRSVVYGYDEYGRLTEAITPSGQTIRLSYNLSTKGAAVTVTRDGKDPVSLLIKGFDVTTRIGLSEERITQTPDGSMLLMAEDASSRDMETVASPVITDLSPVLGETFPVPAKLRTILSDDVSQRFEWRYYLRREGKGRQKQIMQVGRKMKVNGDILLAIEFDRDQYSETLYDKNQIGLLTVHYDPLGHPLSWQPTQNVTAVTLEYDRFGRLIRWERGQLSEKYSFDIRGRLADVRYADGSGIMYKYDDGPISVPTEIILPSGSRYILQYDVSGSLQAVITPNGHKHEIATQTSIGFYKLLYLAPGVGHPYVLHFNDRGQMLAKFFPKNKGRVVFTYTEEGRLESIMCGPERTDFYYHNSTALVKSITKNVPSLDFRVDYRHHGSLLKEERHRYNSRSGLDGAKFRYQYDARLSSVEVEINGKTSLTTKYRYNSESGVLDQVQQFLVHRPKLNSIFIQDEARQYSKTIGTDTYGRLVVLAITLWNKEIFSLGLQYDNRSRIKHVHTKIGKDGSSHASNYTYTVDGFLEEVSGAQSWRFIYDINGNMKSLWEGPRQISLRHDDGDRLIGYGDIELYLVDVRGFIVQRGEEKFKFNAMGQLVHAFELHQYEVQYVYDSQNRLIARKDHRGNITQFIYADPQHPKAITHMHYPKDSLTFVLIYDTLGHLIYMQQGNNKFYVACDHLGSPVAVFSSEGGIVKEVQRNPFGKVTYDSNPEFFLPVDFQGGLRDPVTQLIHFGGRVYDALGVQWLTPNWESVPALLQKPYDIHLYRFHGNDPINPVRTEDRHLNDLPDWMAALGYDMRRVLVVPQTKKAPDEDTRVGAPVPETVPVISGLSCIADIVAAEFYRFSTVPKTAVKLDNSFQRHINSRISNLPSVLGDGILLSREGPKAVVHVVSESSPILRDVMVAIFNDTFMADLRFSLHGQDSFFFVQPQLSKAEEDWVQLGRLGTMFNITKHVVDSGEGGSTSGGGKNQVDIRMHSTSVVLNIRYGATLHEERHRLMRHARRRAVDDAWTQELELLKNGHKGSNDWTKSEREELLVNGLVARYFGTDVHDIEKYPELADDPSNMAFRKENSRKRRGKTRRARLKPDV</sequence>
<dbReference type="EMBL" id="ABJB010291618">
    <property type="status" value="NOT_ANNOTATED_CDS"/>
    <property type="molecule type" value="Genomic_DNA"/>
</dbReference>
<dbReference type="InterPro" id="IPR056823">
    <property type="entry name" value="TEN-like_YD-shell"/>
</dbReference>
<feature type="compositionally biased region" description="Basic residues" evidence="12">
    <location>
        <begin position="2853"/>
        <end position="2870"/>
    </location>
</feature>
<comment type="similarity">
    <text evidence="3">Belongs to the tenascin family. Teneurin subfamily.</text>
</comment>
<feature type="compositionally biased region" description="Basic and acidic residues" evidence="12">
    <location>
        <begin position="231"/>
        <end position="244"/>
    </location>
</feature>
<feature type="compositionally biased region" description="Acidic residues" evidence="12">
    <location>
        <begin position="84"/>
        <end position="99"/>
    </location>
</feature>
<proteinExistence type="evidence at protein level"/>
<gene>
    <name evidence="14" type="ORF">IscW_ISCW016480</name>
</gene>
<keyword evidence="8" id="KW-1133">Transmembrane helix</keyword>
<dbReference type="Pfam" id="PF24329">
    <property type="entry name" value="FN-plug_TEN1-4"/>
    <property type="match status" value="1"/>
</dbReference>
<comment type="caution">
    <text evidence="11">Lacks conserved residue(s) required for the propagation of feature annotation.</text>
</comment>
<protein>
    <submittedName>
        <fullName evidence="14 15">Type II transmembrane protein, putative</fullName>
        <ecNumber evidence="14">2.7.10.1</ecNumber>
    </submittedName>
</protein>
<evidence type="ECO:0000256" key="6">
    <source>
        <dbReference type="ARBA" id="ARBA00022692"/>
    </source>
</evidence>
<feature type="compositionally biased region" description="Low complexity" evidence="12">
    <location>
        <begin position="72"/>
        <end position="83"/>
    </location>
</feature>
<keyword evidence="6 14" id="KW-0812">Transmembrane</keyword>
<dbReference type="EMBL" id="ABJB010071379">
    <property type="status" value="NOT_ANNOTATED_CDS"/>
    <property type="molecule type" value="Genomic_DNA"/>
</dbReference>
<feature type="region of interest" description="Disordered" evidence="12">
    <location>
        <begin position="228"/>
        <end position="288"/>
    </location>
</feature>
<comment type="subcellular location">
    <subcellularLocation>
        <location evidence="2">Cell membrane</location>
    </subcellularLocation>
    <subcellularLocation>
        <location evidence="1">Membrane</location>
        <topology evidence="1">Single-pass membrane protein</topology>
    </subcellularLocation>
</comment>
<evidence type="ECO:0000256" key="4">
    <source>
        <dbReference type="ARBA" id="ARBA00022475"/>
    </source>
</evidence>
<dbReference type="EMBL" id="ABJB010396071">
    <property type="status" value="NOT_ANNOTATED_CDS"/>
    <property type="molecule type" value="Genomic_DNA"/>
</dbReference>
<evidence type="ECO:0000256" key="10">
    <source>
        <dbReference type="ARBA" id="ARBA00023157"/>
    </source>
</evidence>
<dbReference type="InterPro" id="IPR056822">
    <property type="entry name" value="TEN_NHL"/>
</dbReference>
<dbReference type="Gene3D" id="2.10.25.10">
    <property type="entry name" value="Laminin"/>
    <property type="match status" value="7"/>
</dbReference>
<feature type="disulfide bond" evidence="11">
    <location>
        <begin position="894"/>
        <end position="904"/>
    </location>
</feature>
<dbReference type="EMBL" id="ABJB010213250">
    <property type="status" value="NOT_ANNOTATED_CDS"/>
    <property type="molecule type" value="Genomic_DNA"/>
</dbReference>
<evidence type="ECO:0000256" key="8">
    <source>
        <dbReference type="ARBA" id="ARBA00022989"/>
    </source>
</evidence>
<keyword evidence="10 11" id="KW-1015">Disulfide bond</keyword>
<evidence type="ECO:0000256" key="3">
    <source>
        <dbReference type="ARBA" id="ARBA00009385"/>
    </source>
</evidence>
<name>B7P403_IXOSC</name>
<dbReference type="CDD" id="cd00054">
    <property type="entry name" value="EGF_CA"/>
    <property type="match status" value="1"/>
</dbReference>
<dbReference type="FunFam" id="2.10.25.10:FF:000013">
    <property type="entry name" value="Teneurin transmembrane protein 4"/>
    <property type="match status" value="1"/>
</dbReference>
<keyword evidence="9" id="KW-0472">Membrane</keyword>
<dbReference type="Gene3D" id="2.120.10.30">
    <property type="entry name" value="TolB, C-terminal domain"/>
    <property type="match status" value="2"/>
</dbReference>
<feature type="domain" description="EGF-like" evidence="13">
    <location>
        <begin position="689"/>
        <end position="725"/>
    </location>
</feature>
<dbReference type="InterPro" id="IPR008969">
    <property type="entry name" value="CarboxyPept-like_regulatory"/>
</dbReference>
<reference evidence="14 16" key="1">
    <citation type="submission" date="2008-03" db="EMBL/GenBank/DDBJ databases">
        <title>Annotation of Ixodes scapularis.</title>
        <authorList>
            <consortium name="Ixodes scapularis Genome Project Consortium"/>
            <person name="Caler E."/>
            <person name="Hannick L.I."/>
            <person name="Bidwell S."/>
            <person name="Joardar V."/>
            <person name="Thiagarajan M."/>
            <person name="Amedeo P."/>
            <person name="Galinsky K.J."/>
            <person name="Schobel S."/>
            <person name="Inman J."/>
            <person name="Hostetler J."/>
            <person name="Miller J."/>
            <person name="Hammond M."/>
            <person name="Megy K."/>
            <person name="Lawson D."/>
            <person name="Kodira C."/>
            <person name="Sutton G."/>
            <person name="Meyer J."/>
            <person name="Hill C.A."/>
            <person name="Birren B."/>
            <person name="Nene V."/>
            <person name="Collins F."/>
            <person name="Alarcon-Chaidez F."/>
            <person name="Wikel S."/>
            <person name="Strausberg R."/>
        </authorList>
    </citation>
    <scope>NUCLEOTIDE SEQUENCE [LARGE SCALE GENOMIC DNA]</scope>
    <source>
        <strain evidence="16">Wikel</strain>
        <strain evidence="14">Wikel colony</strain>
    </source>
</reference>
<dbReference type="InterPro" id="IPR057627">
    <property type="entry name" value="FN-plug_TEN1-4"/>
</dbReference>
<dbReference type="FunFam" id="2.180.10.10:FF:000008">
    <property type="entry name" value="Odz, odd Oz/ten-m homolog"/>
    <property type="match status" value="1"/>
</dbReference>
<dbReference type="InterPro" id="IPR057629">
    <property type="entry name" value="Teneurin1-4_GBD"/>
</dbReference>
<dbReference type="GO" id="GO:0042803">
    <property type="term" value="F:protein homodimerization activity"/>
    <property type="evidence" value="ECO:0007669"/>
    <property type="project" value="UniProtKB-ARBA"/>
</dbReference>
<dbReference type="VEuPathDB" id="VectorBase:ISCW016480"/>
<dbReference type="Pfam" id="PF25020">
    <property type="entry name" value="TTR_TEN1-4"/>
    <property type="match status" value="1"/>
</dbReference>
<feature type="disulfide bond" evidence="11">
    <location>
        <begin position="915"/>
        <end position="924"/>
    </location>
</feature>
<evidence type="ECO:0000256" key="5">
    <source>
        <dbReference type="ARBA" id="ARBA00022536"/>
    </source>
</evidence>
<dbReference type="FunFam" id="2.120.10.30:FF:000033">
    <property type="entry name" value="teneurin-a isoform X3"/>
    <property type="match status" value="1"/>
</dbReference>
<dbReference type="EC" id="2.7.10.1" evidence="14"/>
<evidence type="ECO:0007829" key="17">
    <source>
        <dbReference type="PeptideAtlas" id="B7P403"/>
    </source>
</evidence>
<dbReference type="Gene3D" id="2.180.10.10">
    <property type="entry name" value="RHS repeat-associated core"/>
    <property type="match status" value="2"/>
</dbReference>
<dbReference type="EMBL" id="DS632478">
    <property type="protein sequence ID" value="EEC01325.1"/>
    <property type="molecule type" value="Genomic_DNA"/>
</dbReference>
<dbReference type="InterPro" id="IPR056820">
    <property type="entry name" value="TEN_TTR-like"/>
</dbReference>
<keyword evidence="16" id="KW-1185">Reference proteome</keyword>
<feature type="compositionally biased region" description="Acidic residues" evidence="12">
    <location>
        <begin position="274"/>
        <end position="284"/>
    </location>
</feature>
<dbReference type="STRING" id="6945.B7P403"/>
<dbReference type="Pfam" id="PF25024">
    <property type="entry name" value="EGF_TEN"/>
    <property type="match status" value="1"/>
</dbReference>
<dbReference type="Proteomes" id="UP000001555">
    <property type="component" value="Unassembled WGS sequence"/>
</dbReference>
<dbReference type="EMBL" id="ABJB011128994">
    <property type="status" value="NOT_ANNOTATED_CDS"/>
    <property type="molecule type" value="Genomic_DNA"/>
</dbReference>
<dbReference type="SUPFAM" id="SSF49464">
    <property type="entry name" value="Carboxypeptidase regulatory domain-like"/>
    <property type="match status" value="1"/>
</dbReference>
<feature type="region of interest" description="Disordered" evidence="12">
    <location>
        <begin position="32"/>
        <end position="108"/>
    </location>
</feature>
<dbReference type="SUPFAM" id="SSF101898">
    <property type="entry name" value="NHL repeat"/>
    <property type="match status" value="1"/>
</dbReference>
<dbReference type="InterPro" id="IPR051216">
    <property type="entry name" value="Teneurin"/>
</dbReference>
<dbReference type="SMART" id="SM00181">
    <property type="entry name" value="EGF"/>
    <property type="match status" value="7"/>
</dbReference>
<dbReference type="PROSITE" id="PS50026">
    <property type="entry name" value="EGF_3"/>
    <property type="match status" value="3"/>
</dbReference>
<evidence type="ECO:0000256" key="7">
    <source>
        <dbReference type="ARBA" id="ARBA00022737"/>
    </source>
</evidence>
<keyword evidence="17" id="KW-1267">Proteomics identification</keyword>
<dbReference type="EMBL" id="ABJB011055852">
    <property type="status" value="NOT_ANNOTATED_CDS"/>
    <property type="molecule type" value="Genomic_DNA"/>
</dbReference>
<keyword evidence="7" id="KW-0677">Repeat</keyword>
<dbReference type="VEuPathDB" id="VectorBase:ISCP_009800"/>
<feature type="compositionally biased region" description="Gly residues" evidence="12">
    <location>
        <begin position="137"/>
        <end position="152"/>
    </location>
</feature>
<dbReference type="Pfam" id="PF25023">
    <property type="entry name" value="TEN_YD-shell"/>
    <property type="match status" value="1"/>
</dbReference>
<evidence type="ECO:0000256" key="9">
    <source>
        <dbReference type="ARBA" id="ARBA00023136"/>
    </source>
</evidence>
<dbReference type="OrthoDB" id="442731at2759"/>
<dbReference type="InterPro" id="IPR028916">
    <property type="entry name" value="Tox-GHH_dom"/>
</dbReference>
<keyword evidence="5 11" id="KW-0245">EGF-like domain</keyword>
<feature type="region of interest" description="Disordered" evidence="12">
    <location>
        <begin position="347"/>
        <end position="408"/>
    </location>
</feature>
<dbReference type="EMBL" id="ABJB010888085">
    <property type="status" value="NOT_ANNOTATED_CDS"/>
    <property type="molecule type" value="Genomic_DNA"/>
</dbReference>
<organism>
    <name type="scientific">Ixodes scapularis</name>
    <name type="common">Black-legged tick</name>
    <name type="synonym">Deer tick</name>
    <dbReference type="NCBI Taxonomy" id="6945"/>
    <lineage>
        <taxon>Eukaryota</taxon>
        <taxon>Metazoa</taxon>
        <taxon>Ecdysozoa</taxon>
        <taxon>Arthropoda</taxon>
        <taxon>Chelicerata</taxon>
        <taxon>Arachnida</taxon>
        <taxon>Acari</taxon>
        <taxon>Parasitiformes</taxon>
        <taxon>Ixodida</taxon>
        <taxon>Ixodoidea</taxon>
        <taxon>Ixodidae</taxon>
        <taxon>Ixodinae</taxon>
        <taxon>Ixodes</taxon>
    </lineage>
</organism>
<dbReference type="Pfam" id="PF23093">
    <property type="entry name" value="GBD_Tenm3"/>
    <property type="match status" value="1"/>
</dbReference>
<dbReference type="EMBL" id="ABJB010107835">
    <property type="status" value="NOT_ANNOTATED_CDS"/>
    <property type="molecule type" value="Genomic_DNA"/>
</dbReference>
<dbReference type="PROSITE" id="PS00022">
    <property type="entry name" value="EGF_1"/>
    <property type="match status" value="4"/>
</dbReference>
<dbReference type="Pfam" id="PF23538">
    <property type="entry name" value="Teneurin_ABD"/>
    <property type="match status" value="1"/>
</dbReference>
<evidence type="ECO:0000259" key="13">
    <source>
        <dbReference type="PROSITE" id="PS50026"/>
    </source>
</evidence>
<evidence type="ECO:0000256" key="1">
    <source>
        <dbReference type="ARBA" id="ARBA00004167"/>
    </source>
</evidence>
<feature type="disulfide bond" evidence="11">
    <location>
        <begin position="749"/>
        <end position="758"/>
    </location>
</feature>
<dbReference type="EMBL" id="ABJB011093084">
    <property type="status" value="NOT_ANNOTATED_CDS"/>
    <property type="molecule type" value="Genomic_DNA"/>
</dbReference>
<dbReference type="InterPro" id="IPR000742">
    <property type="entry name" value="EGF"/>
</dbReference>
<dbReference type="EMBL" id="ABJB010381170">
    <property type="status" value="NOT_ANNOTATED_CDS"/>
    <property type="molecule type" value="Genomic_DNA"/>
</dbReference>
<feature type="domain" description="EGF-like" evidence="13">
    <location>
        <begin position="727"/>
        <end position="759"/>
    </location>
</feature>
<dbReference type="Pfam" id="PF25021">
    <property type="entry name" value="TEN_NHL"/>
    <property type="match status" value="1"/>
</dbReference>
<feature type="region of interest" description="Disordered" evidence="12">
    <location>
        <begin position="493"/>
        <end position="538"/>
    </location>
</feature>